<dbReference type="InterPro" id="IPR000740">
    <property type="entry name" value="GrpE"/>
</dbReference>
<comment type="similarity">
    <text evidence="1 4">Belongs to the GrpE family.</text>
</comment>
<keyword evidence="7" id="KW-1185">Reference proteome</keyword>
<feature type="compositionally biased region" description="Basic and acidic residues" evidence="5">
    <location>
        <begin position="172"/>
        <end position="184"/>
    </location>
</feature>
<dbReference type="InterPro" id="IPR013805">
    <property type="entry name" value="GrpE_CC"/>
</dbReference>
<name>A0A9N8JAQ7_9PEZI</name>
<dbReference type="SUPFAM" id="SSF51064">
    <property type="entry name" value="Head domain of nucleotide exchange factor GrpE"/>
    <property type="match status" value="1"/>
</dbReference>
<protein>
    <recommendedName>
        <fullName evidence="2">GrpE protein homolog, mitochondrial</fullName>
    </recommendedName>
</protein>
<dbReference type="SUPFAM" id="SSF58014">
    <property type="entry name" value="Coiled-coil domain of nucleotide exchange factor GrpE"/>
    <property type="match status" value="1"/>
</dbReference>
<dbReference type="GO" id="GO:0051087">
    <property type="term" value="F:protein-folding chaperone binding"/>
    <property type="evidence" value="ECO:0007669"/>
    <property type="project" value="InterPro"/>
</dbReference>
<evidence type="ECO:0000256" key="5">
    <source>
        <dbReference type="SAM" id="MobiDB-lite"/>
    </source>
</evidence>
<dbReference type="GO" id="GO:0006457">
    <property type="term" value="P:protein folding"/>
    <property type="evidence" value="ECO:0007669"/>
    <property type="project" value="InterPro"/>
</dbReference>
<evidence type="ECO:0000256" key="4">
    <source>
        <dbReference type="RuleBase" id="RU004478"/>
    </source>
</evidence>
<dbReference type="Gene3D" id="2.30.22.10">
    <property type="entry name" value="Head domain of nucleotide exchange factor GrpE"/>
    <property type="match status" value="1"/>
</dbReference>
<dbReference type="PRINTS" id="PR00773">
    <property type="entry name" value="GRPEPROTEIN"/>
</dbReference>
<accession>A0A9N8JAQ7</accession>
<proteinExistence type="inferred from homology"/>
<reference evidence="6" key="1">
    <citation type="submission" date="2020-06" db="EMBL/GenBank/DDBJ databases">
        <authorList>
            <person name="Onetto C."/>
        </authorList>
    </citation>
    <scope>NUCLEOTIDE SEQUENCE</scope>
</reference>
<dbReference type="PANTHER" id="PTHR21237">
    <property type="entry name" value="GRPE PROTEIN"/>
    <property type="match status" value="1"/>
</dbReference>
<evidence type="ECO:0000256" key="2">
    <source>
        <dbReference type="ARBA" id="ARBA00014521"/>
    </source>
</evidence>
<dbReference type="Gene3D" id="3.90.20.20">
    <property type="match status" value="1"/>
</dbReference>
<dbReference type="HAMAP" id="MF_01151">
    <property type="entry name" value="GrpE"/>
    <property type="match status" value="1"/>
</dbReference>
<comment type="caution">
    <text evidence="6">The sequence shown here is derived from an EMBL/GenBank/DDBJ whole genome shotgun (WGS) entry which is preliminary data.</text>
</comment>
<keyword evidence="3" id="KW-0143">Chaperone</keyword>
<dbReference type="EMBL" id="CAIJEN010000003">
    <property type="protein sequence ID" value="CAD0083989.1"/>
    <property type="molecule type" value="Genomic_DNA"/>
</dbReference>
<dbReference type="GO" id="GO:0042803">
    <property type="term" value="F:protein homodimerization activity"/>
    <property type="evidence" value="ECO:0007669"/>
    <property type="project" value="InterPro"/>
</dbReference>
<evidence type="ECO:0000256" key="3">
    <source>
        <dbReference type="ARBA" id="ARBA00023186"/>
    </source>
</evidence>
<dbReference type="GO" id="GO:0000774">
    <property type="term" value="F:adenyl-nucleotide exchange factor activity"/>
    <property type="evidence" value="ECO:0007669"/>
    <property type="project" value="InterPro"/>
</dbReference>
<evidence type="ECO:0000313" key="6">
    <source>
        <dbReference type="EMBL" id="CAD0083989.1"/>
    </source>
</evidence>
<dbReference type="GO" id="GO:0051082">
    <property type="term" value="F:unfolded protein binding"/>
    <property type="evidence" value="ECO:0007669"/>
    <property type="project" value="TreeGrafter"/>
</dbReference>
<sequence>MSFRFLARSARPLSQAVESRVPFSFRAVQQGRALAAVRSYSTTPETGAKENDVAAENADKAAEATKEDPALKELEAKKKEVADVTWKRQIAEYRNLQEQTKREVRAAKDFALQSFSRDLLDSIDNLDRALSVVPKEKLDGSNKDLADLHSGLKMTETILMNTLKKHGLERFDPSAESDKFDPNMHEATFQTPQPDKQDGTVFFCQSKGFKLNGRVIRVGVVRNS</sequence>
<dbReference type="CDD" id="cd00446">
    <property type="entry name" value="GrpE"/>
    <property type="match status" value="1"/>
</dbReference>
<dbReference type="InterPro" id="IPR009012">
    <property type="entry name" value="GrpE_head"/>
</dbReference>
<dbReference type="Pfam" id="PF01025">
    <property type="entry name" value="GrpE"/>
    <property type="match status" value="1"/>
</dbReference>
<dbReference type="AlphaFoldDB" id="A0A9N8JAQ7"/>
<evidence type="ECO:0000313" key="7">
    <source>
        <dbReference type="Proteomes" id="UP000716446"/>
    </source>
</evidence>
<dbReference type="Proteomes" id="UP000716446">
    <property type="component" value="Unassembled WGS sequence"/>
</dbReference>
<dbReference type="GO" id="GO:0030150">
    <property type="term" value="P:protein import into mitochondrial matrix"/>
    <property type="evidence" value="ECO:0007669"/>
    <property type="project" value="TreeGrafter"/>
</dbReference>
<evidence type="ECO:0000256" key="1">
    <source>
        <dbReference type="ARBA" id="ARBA00009054"/>
    </source>
</evidence>
<gene>
    <name evidence="6" type="ORF">AWRI4619_LOCUS2556</name>
</gene>
<feature type="region of interest" description="Disordered" evidence="5">
    <location>
        <begin position="172"/>
        <end position="198"/>
    </location>
</feature>
<organism evidence="6 7">
    <name type="scientific">Aureobasidium vineae</name>
    <dbReference type="NCBI Taxonomy" id="2773715"/>
    <lineage>
        <taxon>Eukaryota</taxon>
        <taxon>Fungi</taxon>
        <taxon>Dikarya</taxon>
        <taxon>Ascomycota</taxon>
        <taxon>Pezizomycotina</taxon>
        <taxon>Dothideomycetes</taxon>
        <taxon>Dothideomycetidae</taxon>
        <taxon>Dothideales</taxon>
        <taxon>Saccotheciaceae</taxon>
        <taxon>Aureobasidium</taxon>
    </lineage>
</organism>
<dbReference type="GO" id="GO:0001405">
    <property type="term" value="C:PAM complex, Tim23 associated import motor"/>
    <property type="evidence" value="ECO:0007669"/>
    <property type="project" value="TreeGrafter"/>
</dbReference>
<dbReference type="PANTHER" id="PTHR21237:SF23">
    <property type="entry name" value="GRPE PROTEIN HOMOLOG, MITOCHONDRIAL"/>
    <property type="match status" value="1"/>
</dbReference>